<keyword evidence="2" id="KW-1185">Reference proteome</keyword>
<name>L0DHT0_SINAD</name>
<organism evidence="1 2">
    <name type="scientific">Singulisphaera acidiphila (strain ATCC BAA-1392 / DSM 18658 / VKM B-2454 / MOB10)</name>
    <dbReference type="NCBI Taxonomy" id="886293"/>
    <lineage>
        <taxon>Bacteria</taxon>
        <taxon>Pseudomonadati</taxon>
        <taxon>Planctomycetota</taxon>
        <taxon>Planctomycetia</taxon>
        <taxon>Isosphaerales</taxon>
        <taxon>Isosphaeraceae</taxon>
        <taxon>Singulisphaera</taxon>
    </lineage>
</organism>
<protein>
    <submittedName>
        <fullName evidence="1">Uncharacterized protein</fullName>
    </submittedName>
</protein>
<reference evidence="1 2" key="1">
    <citation type="submission" date="2012-02" db="EMBL/GenBank/DDBJ databases">
        <title>Complete sequence of chromosome of Singulisphaera acidiphila DSM 18658.</title>
        <authorList>
            <consortium name="US DOE Joint Genome Institute (JGI-PGF)"/>
            <person name="Lucas S."/>
            <person name="Copeland A."/>
            <person name="Lapidus A."/>
            <person name="Glavina del Rio T."/>
            <person name="Dalin E."/>
            <person name="Tice H."/>
            <person name="Bruce D."/>
            <person name="Goodwin L."/>
            <person name="Pitluck S."/>
            <person name="Peters L."/>
            <person name="Ovchinnikova G."/>
            <person name="Chertkov O."/>
            <person name="Kyrpides N."/>
            <person name="Mavromatis K."/>
            <person name="Ivanova N."/>
            <person name="Brettin T."/>
            <person name="Detter J.C."/>
            <person name="Han C."/>
            <person name="Larimer F."/>
            <person name="Land M."/>
            <person name="Hauser L."/>
            <person name="Markowitz V."/>
            <person name="Cheng J.-F."/>
            <person name="Hugenholtz P."/>
            <person name="Woyke T."/>
            <person name="Wu D."/>
            <person name="Tindall B."/>
            <person name="Pomrenke H."/>
            <person name="Brambilla E."/>
            <person name="Klenk H.-P."/>
            <person name="Eisen J.A."/>
        </authorList>
    </citation>
    <scope>NUCLEOTIDE SEQUENCE [LARGE SCALE GENOMIC DNA]</scope>
    <source>
        <strain evidence="2">ATCC BAA-1392 / DSM 18658 / VKM B-2454 / MOB10</strain>
    </source>
</reference>
<gene>
    <name evidence="1" type="ordered locus">Sinac_4023</name>
</gene>
<dbReference type="RefSeq" id="WP_015247376.1">
    <property type="nucleotide sequence ID" value="NC_019892.1"/>
</dbReference>
<evidence type="ECO:0000313" key="1">
    <source>
        <dbReference type="EMBL" id="AGA28246.1"/>
    </source>
</evidence>
<evidence type="ECO:0000313" key="2">
    <source>
        <dbReference type="Proteomes" id="UP000010798"/>
    </source>
</evidence>
<dbReference type="AlphaFoldDB" id="L0DHT0"/>
<dbReference type="Proteomes" id="UP000010798">
    <property type="component" value="Chromosome"/>
</dbReference>
<dbReference type="HOGENOM" id="CLU_2425315_0_0_0"/>
<dbReference type="EMBL" id="CP003364">
    <property type="protein sequence ID" value="AGA28246.1"/>
    <property type="molecule type" value="Genomic_DNA"/>
</dbReference>
<sequence>MSSPSFRPQVESLDGRCLPSGNPVMTIGDATPAALLGSTTEHNGSDRLGGLEFSAMRLQMSLDRLSKLHDTLSTILQRISRVQETIVGHLK</sequence>
<proteinExistence type="predicted"/>
<dbReference type="KEGG" id="saci:Sinac_4023"/>
<accession>L0DHT0</accession>